<evidence type="ECO:0000256" key="4">
    <source>
        <dbReference type="ARBA" id="ARBA00023163"/>
    </source>
</evidence>
<keyword evidence="4" id="KW-0804">Transcription</keyword>
<dbReference type="AlphaFoldDB" id="A0A0H5DRJ8"/>
<dbReference type="InterPro" id="IPR036390">
    <property type="entry name" value="WH_DNA-bd_sf"/>
</dbReference>
<protein>
    <submittedName>
        <fullName evidence="6">Transcriptional regulator</fullName>
    </submittedName>
</protein>
<dbReference type="InterPro" id="IPR058163">
    <property type="entry name" value="LysR-type_TF_proteobact-type"/>
</dbReference>
<organism evidence="6 7">
    <name type="scientific">Estrella lausannensis</name>
    <dbReference type="NCBI Taxonomy" id="483423"/>
    <lineage>
        <taxon>Bacteria</taxon>
        <taxon>Pseudomonadati</taxon>
        <taxon>Chlamydiota</taxon>
        <taxon>Chlamydiia</taxon>
        <taxon>Parachlamydiales</taxon>
        <taxon>Candidatus Criblamydiaceae</taxon>
        <taxon>Estrella</taxon>
    </lineage>
</organism>
<dbReference type="Pfam" id="PF03466">
    <property type="entry name" value="LysR_substrate"/>
    <property type="match status" value="1"/>
</dbReference>
<dbReference type="PANTHER" id="PTHR30537:SF5">
    <property type="entry name" value="HTH-TYPE TRANSCRIPTIONAL ACTIVATOR TTDR-RELATED"/>
    <property type="match status" value="1"/>
</dbReference>
<dbReference type="Proteomes" id="UP000220251">
    <property type="component" value="Unassembled WGS sequence"/>
</dbReference>
<gene>
    <name evidence="6" type="ORF">ELAC_1892</name>
</gene>
<dbReference type="InterPro" id="IPR000847">
    <property type="entry name" value="LysR_HTH_N"/>
</dbReference>
<dbReference type="FunFam" id="1.10.10.10:FF:000001">
    <property type="entry name" value="LysR family transcriptional regulator"/>
    <property type="match status" value="1"/>
</dbReference>
<dbReference type="GO" id="GO:0003700">
    <property type="term" value="F:DNA-binding transcription factor activity"/>
    <property type="evidence" value="ECO:0007669"/>
    <property type="project" value="InterPro"/>
</dbReference>
<dbReference type="GO" id="GO:0043565">
    <property type="term" value="F:sequence-specific DNA binding"/>
    <property type="evidence" value="ECO:0007669"/>
    <property type="project" value="TreeGrafter"/>
</dbReference>
<reference evidence="7" key="1">
    <citation type="submission" date="2015-06" db="EMBL/GenBank/DDBJ databases">
        <authorList>
            <person name="Bertelli C."/>
        </authorList>
    </citation>
    <scope>NUCLEOTIDE SEQUENCE [LARGE SCALE GENOMIC DNA]</scope>
    <source>
        <strain evidence="7">CRIB-30</strain>
    </source>
</reference>
<proteinExistence type="inferred from homology"/>
<dbReference type="SUPFAM" id="SSF46785">
    <property type="entry name" value="Winged helix' DNA-binding domain"/>
    <property type="match status" value="1"/>
</dbReference>
<dbReference type="GO" id="GO:0006351">
    <property type="term" value="P:DNA-templated transcription"/>
    <property type="evidence" value="ECO:0007669"/>
    <property type="project" value="TreeGrafter"/>
</dbReference>
<evidence type="ECO:0000256" key="2">
    <source>
        <dbReference type="ARBA" id="ARBA00023015"/>
    </source>
</evidence>
<keyword evidence="7" id="KW-1185">Reference proteome</keyword>
<dbReference type="Gene3D" id="3.40.190.290">
    <property type="match status" value="1"/>
</dbReference>
<dbReference type="EMBL" id="CWGJ01000026">
    <property type="protein sequence ID" value="CRX39217.1"/>
    <property type="molecule type" value="Genomic_DNA"/>
</dbReference>
<keyword evidence="2" id="KW-0805">Transcription regulation</keyword>
<keyword evidence="3" id="KW-0238">DNA-binding</keyword>
<evidence type="ECO:0000256" key="3">
    <source>
        <dbReference type="ARBA" id="ARBA00023125"/>
    </source>
</evidence>
<dbReference type="CDD" id="cd08422">
    <property type="entry name" value="PBP2_CrgA_like"/>
    <property type="match status" value="1"/>
</dbReference>
<dbReference type="Pfam" id="PF00126">
    <property type="entry name" value="HTH_1"/>
    <property type="match status" value="1"/>
</dbReference>
<evidence type="ECO:0000313" key="6">
    <source>
        <dbReference type="EMBL" id="CRX39217.1"/>
    </source>
</evidence>
<evidence type="ECO:0000259" key="5">
    <source>
        <dbReference type="PROSITE" id="PS50931"/>
    </source>
</evidence>
<dbReference type="PANTHER" id="PTHR30537">
    <property type="entry name" value="HTH-TYPE TRANSCRIPTIONAL REGULATOR"/>
    <property type="match status" value="1"/>
</dbReference>
<evidence type="ECO:0000313" key="7">
    <source>
        <dbReference type="Proteomes" id="UP000220251"/>
    </source>
</evidence>
<dbReference type="RefSeq" id="WP_098039083.1">
    <property type="nucleotide sequence ID" value="NZ_CWGJ01000026.1"/>
</dbReference>
<dbReference type="OrthoDB" id="9810065at2"/>
<dbReference type="Gene3D" id="1.10.10.10">
    <property type="entry name" value="Winged helix-like DNA-binding domain superfamily/Winged helix DNA-binding domain"/>
    <property type="match status" value="1"/>
</dbReference>
<sequence length="294" mass="33653">MHSLQQLTTFITVVEENGFTQAGRKLGLTNAAVSKQIAKLESTLKAELLKRTTRHISLTESGLIFLEHAKKIAQELRELENAFSGMRKAPSGHLRVGSSTYFSNYFLIPHLPEFFRLYPNVTVDILTIERILDLFKEGVDINMGHSYVGGPDDIHRKLGETRYAYLASPAYLKQFGTPEKPSDLLKHRYITHSARRQEKILTFKNNVKITLDPFMRINDSKVMIECALQGLGIVKLHRYIVKDDLDNGKLVEVLKGYDESVQPIYLCYQPHRILPPKIRCFVDFICSKINKEVF</sequence>
<dbReference type="InterPro" id="IPR036388">
    <property type="entry name" value="WH-like_DNA-bd_sf"/>
</dbReference>
<dbReference type="SUPFAM" id="SSF53850">
    <property type="entry name" value="Periplasmic binding protein-like II"/>
    <property type="match status" value="1"/>
</dbReference>
<feature type="domain" description="HTH lysR-type" evidence="5">
    <location>
        <begin position="1"/>
        <end position="59"/>
    </location>
</feature>
<name>A0A0H5DRJ8_9BACT</name>
<evidence type="ECO:0000256" key="1">
    <source>
        <dbReference type="ARBA" id="ARBA00009437"/>
    </source>
</evidence>
<comment type="similarity">
    <text evidence="1">Belongs to the LysR transcriptional regulatory family.</text>
</comment>
<accession>A0A0H5DRJ8</accession>
<dbReference type="InterPro" id="IPR005119">
    <property type="entry name" value="LysR_subst-bd"/>
</dbReference>
<dbReference type="PROSITE" id="PS50931">
    <property type="entry name" value="HTH_LYSR"/>
    <property type="match status" value="1"/>
</dbReference>